<name>A0A0C5VY53_9GAMM</name>
<dbReference type="Proteomes" id="UP000032266">
    <property type="component" value="Chromosome"/>
</dbReference>
<organism evidence="2 3">
    <name type="scientific">Gynuella sunshinyii YC6258</name>
    <dbReference type="NCBI Taxonomy" id="1445510"/>
    <lineage>
        <taxon>Bacteria</taxon>
        <taxon>Pseudomonadati</taxon>
        <taxon>Pseudomonadota</taxon>
        <taxon>Gammaproteobacteria</taxon>
        <taxon>Oceanospirillales</taxon>
        <taxon>Saccharospirillaceae</taxon>
        <taxon>Gynuella</taxon>
    </lineage>
</organism>
<gene>
    <name evidence="2" type="ORF">YC6258_03263</name>
</gene>
<evidence type="ECO:0000313" key="2">
    <source>
        <dbReference type="EMBL" id="AJQ95299.1"/>
    </source>
</evidence>
<protein>
    <recommendedName>
        <fullName evidence="4">Peptidoglycan-binding protein CsiV</fullName>
    </recommendedName>
</protein>
<dbReference type="HOGENOM" id="CLU_072067_1_0_6"/>
<dbReference type="RefSeq" id="WP_044617628.1">
    <property type="nucleotide sequence ID" value="NZ_CP007142.1"/>
</dbReference>
<reference evidence="2 3" key="1">
    <citation type="submission" date="2014-01" db="EMBL/GenBank/DDBJ databases">
        <title>Full genme sequencing of cellulolytic bacterium Gynuella sunshinyii YC6258T gen. nov., sp. nov.</title>
        <authorList>
            <person name="Khan H."/>
            <person name="Chung E.J."/>
            <person name="Chung Y.R."/>
        </authorList>
    </citation>
    <scope>NUCLEOTIDE SEQUENCE [LARGE SCALE GENOMIC DNA]</scope>
    <source>
        <strain evidence="2 3">YC6258</strain>
    </source>
</reference>
<dbReference type="Pfam" id="PF10972">
    <property type="entry name" value="CsiV"/>
    <property type="match status" value="1"/>
</dbReference>
<dbReference type="EMBL" id="CP007142">
    <property type="protein sequence ID" value="AJQ95299.1"/>
    <property type="molecule type" value="Genomic_DNA"/>
</dbReference>
<keyword evidence="3" id="KW-1185">Reference proteome</keyword>
<keyword evidence="1" id="KW-0732">Signal</keyword>
<evidence type="ECO:0000313" key="3">
    <source>
        <dbReference type="Proteomes" id="UP000032266"/>
    </source>
</evidence>
<sequence length="265" mass="29689">MKRLIFSTGLCLLSLHSLATEPRWYEVSLLIFSNNIASEQNPETWPTYPLLDIPENAIQIVDPADDNSDQKPSTDNGLPAPFEALPENLQYLKSQANRLAASKNYTVLYHNSWFHPVLPEKEASPVEIIGGHQYGSINELHGLIKIHISRYLHVETNLYLTDVALSNSPFDLLTGTDSNSSLPAGSLQDQLEPFGGLALFSSPDNKVSPVNGQKNQYYVATSSAHMDMKRRMRSKELYYFDNPKFGMLIYFVPMEDIPQATAITP</sequence>
<accession>A0A0C5VY53</accession>
<dbReference type="InterPro" id="IPR021241">
    <property type="entry name" value="CsiV"/>
</dbReference>
<dbReference type="OrthoDB" id="5566524at2"/>
<dbReference type="STRING" id="1445510.YC6258_03263"/>
<feature type="signal peptide" evidence="1">
    <location>
        <begin position="1"/>
        <end position="19"/>
    </location>
</feature>
<dbReference type="KEGG" id="gsn:YC6258_03263"/>
<dbReference type="AlphaFoldDB" id="A0A0C5VY53"/>
<feature type="chain" id="PRO_5002183995" description="Peptidoglycan-binding protein CsiV" evidence="1">
    <location>
        <begin position="20"/>
        <end position="265"/>
    </location>
</feature>
<proteinExistence type="predicted"/>
<evidence type="ECO:0008006" key="4">
    <source>
        <dbReference type="Google" id="ProtNLM"/>
    </source>
</evidence>
<evidence type="ECO:0000256" key="1">
    <source>
        <dbReference type="SAM" id="SignalP"/>
    </source>
</evidence>